<evidence type="ECO:0000313" key="1">
    <source>
        <dbReference type="EMBL" id="GFY10719.1"/>
    </source>
</evidence>
<sequence>MLGSKPDLTRSKYLASVRLWDPLNPGPPQCGGCGSWESGVPAQVLYSSFDYASKLWDPSPIAFVFE</sequence>
<evidence type="ECO:0000313" key="2">
    <source>
        <dbReference type="Proteomes" id="UP000887159"/>
    </source>
</evidence>
<organism evidence="1 2">
    <name type="scientific">Trichonephila clavipes</name>
    <name type="common">Golden silk orbweaver</name>
    <name type="synonym">Nephila clavipes</name>
    <dbReference type="NCBI Taxonomy" id="2585209"/>
    <lineage>
        <taxon>Eukaryota</taxon>
        <taxon>Metazoa</taxon>
        <taxon>Ecdysozoa</taxon>
        <taxon>Arthropoda</taxon>
        <taxon>Chelicerata</taxon>
        <taxon>Arachnida</taxon>
        <taxon>Araneae</taxon>
        <taxon>Araneomorphae</taxon>
        <taxon>Entelegynae</taxon>
        <taxon>Araneoidea</taxon>
        <taxon>Nephilidae</taxon>
        <taxon>Trichonephila</taxon>
    </lineage>
</organism>
<accession>A0A8X6VKL2</accession>
<keyword evidence="2" id="KW-1185">Reference proteome</keyword>
<dbReference type="AlphaFoldDB" id="A0A8X6VKL2"/>
<proteinExistence type="predicted"/>
<comment type="caution">
    <text evidence="1">The sequence shown here is derived from an EMBL/GenBank/DDBJ whole genome shotgun (WGS) entry which is preliminary data.</text>
</comment>
<gene>
    <name evidence="1" type="ORF">TNCV_2195401</name>
</gene>
<protein>
    <submittedName>
        <fullName evidence="1">Uncharacterized protein</fullName>
    </submittedName>
</protein>
<name>A0A8X6VKL2_TRICX</name>
<dbReference type="EMBL" id="BMAU01021300">
    <property type="protein sequence ID" value="GFY10719.1"/>
    <property type="molecule type" value="Genomic_DNA"/>
</dbReference>
<dbReference type="Proteomes" id="UP000887159">
    <property type="component" value="Unassembled WGS sequence"/>
</dbReference>
<reference evidence="1" key="1">
    <citation type="submission" date="2020-08" db="EMBL/GenBank/DDBJ databases">
        <title>Multicomponent nature underlies the extraordinary mechanical properties of spider dragline silk.</title>
        <authorList>
            <person name="Kono N."/>
            <person name="Nakamura H."/>
            <person name="Mori M."/>
            <person name="Yoshida Y."/>
            <person name="Ohtoshi R."/>
            <person name="Malay A.D."/>
            <person name="Moran D.A.P."/>
            <person name="Tomita M."/>
            <person name="Numata K."/>
            <person name="Arakawa K."/>
        </authorList>
    </citation>
    <scope>NUCLEOTIDE SEQUENCE</scope>
</reference>